<dbReference type="RefSeq" id="WP_188124671.1">
    <property type="nucleotide sequence ID" value="NZ_BOMP01000034.1"/>
</dbReference>
<reference evidence="1 4" key="2">
    <citation type="submission" date="2021-01" db="EMBL/GenBank/DDBJ databases">
        <title>Whole genome shotgun sequence of Actinoplanes lobatus NBRC 12513.</title>
        <authorList>
            <person name="Komaki H."/>
            <person name="Tamura T."/>
        </authorList>
    </citation>
    <scope>NUCLEOTIDE SEQUENCE [LARGE SCALE GENOMIC DNA]</scope>
    <source>
        <strain evidence="1 4">NBRC 12513</strain>
    </source>
</reference>
<accession>A0A7W7HLT4</accession>
<keyword evidence="4" id="KW-1185">Reference proteome</keyword>
<dbReference type="AlphaFoldDB" id="A0A7W7HLT4"/>
<reference evidence="2 3" key="1">
    <citation type="submission" date="2020-08" db="EMBL/GenBank/DDBJ databases">
        <title>Sequencing the genomes of 1000 actinobacteria strains.</title>
        <authorList>
            <person name="Klenk H.-P."/>
        </authorList>
    </citation>
    <scope>NUCLEOTIDE SEQUENCE [LARGE SCALE GENOMIC DNA]</scope>
    <source>
        <strain evidence="2 3">DSM 43150</strain>
    </source>
</reference>
<evidence type="ECO:0000313" key="4">
    <source>
        <dbReference type="Proteomes" id="UP000631312"/>
    </source>
</evidence>
<comment type="caution">
    <text evidence="2">The sequence shown here is derived from an EMBL/GenBank/DDBJ whole genome shotgun (WGS) entry which is preliminary data.</text>
</comment>
<protein>
    <submittedName>
        <fullName evidence="2">Uncharacterized protein</fullName>
    </submittedName>
</protein>
<proteinExistence type="predicted"/>
<evidence type="ECO:0000313" key="1">
    <source>
        <dbReference type="EMBL" id="GIE39524.1"/>
    </source>
</evidence>
<evidence type="ECO:0000313" key="2">
    <source>
        <dbReference type="EMBL" id="MBB4752916.1"/>
    </source>
</evidence>
<sequence length="111" mass="12660">MHPTAADLAHLIRDTGRVRVLTDPSTPLADLTRYEAVTSLVEALRADPHADVMDWMQWPDLWLELHDVDSRPLVTLGLLSPDWIRWDPHGDFRLADHTALTTWLSTWTARG</sequence>
<dbReference type="Proteomes" id="UP000631312">
    <property type="component" value="Unassembled WGS sequence"/>
</dbReference>
<dbReference type="EMBL" id="JACHNC010000001">
    <property type="protein sequence ID" value="MBB4752916.1"/>
    <property type="molecule type" value="Genomic_DNA"/>
</dbReference>
<dbReference type="EMBL" id="BOMP01000034">
    <property type="protein sequence ID" value="GIE39524.1"/>
    <property type="molecule type" value="Genomic_DNA"/>
</dbReference>
<dbReference type="Proteomes" id="UP000590511">
    <property type="component" value="Unassembled WGS sequence"/>
</dbReference>
<name>A0A7W7HLT4_9ACTN</name>
<organism evidence="2 3">
    <name type="scientific">Actinoplanes lobatus</name>
    <dbReference type="NCBI Taxonomy" id="113568"/>
    <lineage>
        <taxon>Bacteria</taxon>
        <taxon>Bacillati</taxon>
        <taxon>Actinomycetota</taxon>
        <taxon>Actinomycetes</taxon>
        <taxon>Micromonosporales</taxon>
        <taxon>Micromonosporaceae</taxon>
        <taxon>Actinoplanes</taxon>
    </lineage>
</organism>
<gene>
    <name evidence="1" type="ORF">Alo02nite_24220</name>
    <name evidence="2" type="ORF">BJ964_007077</name>
</gene>
<evidence type="ECO:0000313" key="3">
    <source>
        <dbReference type="Proteomes" id="UP000590511"/>
    </source>
</evidence>